<dbReference type="PANTHER" id="PTHR43205:SF7">
    <property type="entry name" value="PROSTAGLANDIN REDUCTASE 1"/>
    <property type="match status" value="1"/>
</dbReference>
<dbReference type="HOGENOM" id="CLU_025173_0_0_1"/>
<evidence type="ECO:0000313" key="4">
    <source>
        <dbReference type="Proteomes" id="UP000026915"/>
    </source>
</evidence>
<proteinExistence type="predicted"/>
<dbReference type="InterPro" id="IPR036291">
    <property type="entry name" value="NAD(P)-bd_dom_sf"/>
</dbReference>
<dbReference type="FunFam" id="3.40.50.720:FF:000121">
    <property type="entry name" value="Prostaglandin reductase 2"/>
    <property type="match status" value="2"/>
</dbReference>
<dbReference type="EMBL" id="CM001882">
    <property type="protein sequence ID" value="EOY04558.1"/>
    <property type="molecule type" value="Genomic_DNA"/>
</dbReference>
<dbReference type="CDD" id="cd08295">
    <property type="entry name" value="double_bond_reductase_like"/>
    <property type="match status" value="2"/>
</dbReference>
<keyword evidence="4" id="KW-1185">Reference proteome</keyword>
<gene>
    <name evidence="3" type="ORF">TCM_019792</name>
</gene>
<keyword evidence="1" id="KW-0560">Oxidoreductase</keyword>
<evidence type="ECO:0000256" key="1">
    <source>
        <dbReference type="ARBA" id="ARBA00023002"/>
    </source>
</evidence>
<dbReference type="InterPro" id="IPR041694">
    <property type="entry name" value="ADH_N_2"/>
</dbReference>
<dbReference type="Pfam" id="PF00107">
    <property type="entry name" value="ADH_zinc_N"/>
    <property type="match status" value="2"/>
</dbReference>
<dbReference type="InterPro" id="IPR020843">
    <property type="entry name" value="ER"/>
</dbReference>
<dbReference type="Gene3D" id="3.40.50.720">
    <property type="entry name" value="NAD(P)-binding Rossmann-like Domain"/>
    <property type="match status" value="2"/>
</dbReference>
<dbReference type="eggNOG" id="KOG1196">
    <property type="taxonomic scope" value="Eukaryota"/>
</dbReference>
<reference evidence="3 4" key="1">
    <citation type="journal article" date="2013" name="Genome Biol.">
        <title>The genome sequence of the most widely cultivated cacao type and its use to identify candidate genes regulating pod color.</title>
        <authorList>
            <person name="Motamayor J.C."/>
            <person name="Mockaitis K."/>
            <person name="Schmutz J."/>
            <person name="Haiminen N."/>
            <person name="Iii D.L."/>
            <person name="Cornejo O."/>
            <person name="Findley S.D."/>
            <person name="Zheng P."/>
            <person name="Utro F."/>
            <person name="Royaert S."/>
            <person name="Saski C."/>
            <person name="Jenkins J."/>
            <person name="Podicheti R."/>
            <person name="Zhao M."/>
            <person name="Scheffler B.E."/>
            <person name="Stack J.C."/>
            <person name="Feltus F.A."/>
            <person name="Mustiga G.M."/>
            <person name="Amores F."/>
            <person name="Phillips W."/>
            <person name="Marelli J.P."/>
            <person name="May G.D."/>
            <person name="Shapiro H."/>
            <person name="Ma J."/>
            <person name="Bustamante C.D."/>
            <person name="Schnell R.J."/>
            <person name="Main D."/>
            <person name="Gilbert D."/>
            <person name="Parida L."/>
            <person name="Kuhn D.N."/>
        </authorList>
    </citation>
    <scope>NUCLEOTIDE SEQUENCE [LARGE SCALE GENOMIC DNA]</scope>
    <source>
        <strain evidence="4">cv. Matina 1-6</strain>
    </source>
</reference>
<accession>A0A061EIS4</accession>
<dbReference type="SUPFAM" id="SSF51735">
    <property type="entry name" value="NAD(P)-binding Rossmann-fold domains"/>
    <property type="match status" value="2"/>
</dbReference>
<evidence type="ECO:0000313" key="3">
    <source>
        <dbReference type="EMBL" id="EOY04558.1"/>
    </source>
</evidence>
<dbReference type="InterPro" id="IPR045010">
    <property type="entry name" value="MDR_fam"/>
</dbReference>
<dbReference type="InterPro" id="IPR013149">
    <property type="entry name" value="ADH-like_C"/>
</dbReference>
<dbReference type="Proteomes" id="UP000026915">
    <property type="component" value="Chromosome 4"/>
</dbReference>
<dbReference type="Gene3D" id="3.90.180.10">
    <property type="entry name" value="Medium-chain alcohol dehydrogenases, catalytic domain"/>
    <property type="match status" value="2"/>
</dbReference>
<dbReference type="InterPro" id="IPR011032">
    <property type="entry name" value="GroES-like_sf"/>
</dbReference>
<dbReference type="Gramene" id="EOY04558">
    <property type="protein sequence ID" value="EOY04558"/>
    <property type="gene ID" value="TCM_019792"/>
</dbReference>
<evidence type="ECO:0000259" key="2">
    <source>
        <dbReference type="SMART" id="SM00829"/>
    </source>
</evidence>
<dbReference type="OMA" id="GWSTHNI"/>
<dbReference type="GO" id="GO:0006979">
    <property type="term" value="P:response to oxidative stress"/>
    <property type="evidence" value="ECO:0000318"/>
    <property type="project" value="GO_Central"/>
</dbReference>
<name>A0A061EIS4_THECC</name>
<dbReference type="PANTHER" id="PTHR43205">
    <property type="entry name" value="PROSTAGLANDIN REDUCTASE"/>
    <property type="match status" value="1"/>
</dbReference>
<dbReference type="SUPFAM" id="SSF50129">
    <property type="entry name" value="GroES-like"/>
    <property type="match status" value="2"/>
</dbReference>
<dbReference type="Pfam" id="PF16884">
    <property type="entry name" value="ADH_N_2"/>
    <property type="match status" value="2"/>
</dbReference>
<dbReference type="InParanoid" id="A0A061EIS4"/>
<dbReference type="GO" id="GO:0032440">
    <property type="term" value="F:2-alkenal reductase [NAD(P)H] activity"/>
    <property type="evidence" value="ECO:0000318"/>
    <property type="project" value="GO_Central"/>
</dbReference>
<dbReference type="SMART" id="SM00829">
    <property type="entry name" value="PKS_ER"/>
    <property type="match status" value="1"/>
</dbReference>
<dbReference type="AlphaFoldDB" id="A0A061EIS4"/>
<protein>
    <submittedName>
        <fullName evidence="3">Zinc-binding dehydrogenase family protein</fullName>
    </submittedName>
</protein>
<organism evidence="3 4">
    <name type="scientific">Theobroma cacao</name>
    <name type="common">Cacao</name>
    <name type="synonym">Cocoa</name>
    <dbReference type="NCBI Taxonomy" id="3641"/>
    <lineage>
        <taxon>Eukaryota</taxon>
        <taxon>Viridiplantae</taxon>
        <taxon>Streptophyta</taxon>
        <taxon>Embryophyta</taxon>
        <taxon>Tracheophyta</taxon>
        <taxon>Spermatophyta</taxon>
        <taxon>Magnoliopsida</taxon>
        <taxon>eudicotyledons</taxon>
        <taxon>Gunneridae</taxon>
        <taxon>Pentapetalae</taxon>
        <taxon>rosids</taxon>
        <taxon>malvids</taxon>
        <taxon>Malvales</taxon>
        <taxon>Malvaceae</taxon>
        <taxon>Byttnerioideae</taxon>
        <taxon>Theobroma</taxon>
    </lineage>
</organism>
<sequence length="692" mass="76655">MATGAIDEASNMKVILKHHVSGSPQETDMHLTAGTIKLKASGGSNAVVVKNLFLSCDPYMIFKMMKLERHYSDSYTPGSPITGYGVAKVLDSAHPDFQKDDLVWGLTGWEEYSLITETNHLFKIQHTDVPLSFYAGILGMPGMTAYIGFYELCSPQKGEYVFVSAACGAVGQLVGQFAKLQGCYVVGSAGSNEKVDLLKNKFGFDEAFNYKEEPDFTATLKRFFPEGIDIYFDNVGGKMLDAVLLNLRVRARIAVCGMISQYNLEQPEGVHNLTSIVMKQARMQGYLVFEYYHLYPKYLEMILPKIREEKVVYVEDIADGLENAPAALVGLFSGRNIGKQVLRMAGGEQVVRNKQVILKNYVTEGLPKESDMEAREGSIQLKVPEGTKDAVVVKNLYLSCDPYMRNRMKKLETSSYVASFETGLPLSGYGVAKVLDSTLPDFKNGDFVWGMTGWEEYSLIIEPDRLFKIQHTDVPLTYYTGLLGMAGMTAYAGFYEVCSPKKGEYVYVSAASGAVGQLVGQFAKLLDCYVVGSAGSKEKVELLKNKFGFDAAFNYKEEPDLDAALKRYFPEGIDIYFENVGGKMLDAVLLNMRVHGRIAACGMISQYNQGRPEGVHNLMHLVGKQVRLQGFLVGDFYHLYPKFLEMIIPYIKEGKIAYVEDIAEGLESAPAALVGLFTGRNVGKQLVVVSHD</sequence>
<feature type="domain" description="Enoyl reductase (ER)" evidence="2">
    <location>
        <begin position="43"/>
        <end position="342"/>
    </location>
</feature>